<dbReference type="HAMAP" id="MF_00518">
    <property type="entry name" value="Deacylase_Dtd"/>
    <property type="match status" value="1"/>
</dbReference>
<comment type="similarity">
    <text evidence="1 2">Belongs to the DTD family.</text>
</comment>
<dbReference type="PANTHER" id="PTHR10472:SF5">
    <property type="entry name" value="D-AMINOACYL-TRNA DEACYLASE 1"/>
    <property type="match status" value="1"/>
</dbReference>
<gene>
    <name evidence="2 3" type="primary">dtd</name>
    <name evidence="3" type="ORF">DGMP_38230</name>
</gene>
<comment type="subcellular location">
    <subcellularLocation>
        <location evidence="2">Cytoplasm</location>
    </subcellularLocation>
</comment>
<dbReference type="GO" id="GO:0019478">
    <property type="term" value="P:D-amino acid catabolic process"/>
    <property type="evidence" value="ECO:0007669"/>
    <property type="project" value="UniProtKB-UniRule"/>
</dbReference>
<dbReference type="GO" id="GO:0043908">
    <property type="term" value="F:Ser(Gly)-tRNA(Ala) hydrolase activity"/>
    <property type="evidence" value="ECO:0007669"/>
    <property type="project" value="UniProtKB-UniRule"/>
</dbReference>
<comment type="subunit">
    <text evidence="2">Homodimer.</text>
</comment>
<comment type="catalytic activity">
    <reaction evidence="2">
        <text>glycyl-tRNA(Ala) + H2O = tRNA(Ala) + glycine + H(+)</text>
        <dbReference type="Rhea" id="RHEA:53744"/>
        <dbReference type="Rhea" id="RHEA-COMP:9657"/>
        <dbReference type="Rhea" id="RHEA-COMP:13640"/>
        <dbReference type="ChEBI" id="CHEBI:15377"/>
        <dbReference type="ChEBI" id="CHEBI:15378"/>
        <dbReference type="ChEBI" id="CHEBI:57305"/>
        <dbReference type="ChEBI" id="CHEBI:78442"/>
        <dbReference type="ChEBI" id="CHEBI:78522"/>
    </reaction>
</comment>
<proteinExistence type="inferred from homology"/>
<keyword evidence="2" id="KW-0820">tRNA-binding</keyword>
<keyword evidence="4" id="KW-1185">Reference proteome</keyword>
<evidence type="ECO:0000313" key="4">
    <source>
        <dbReference type="Proteomes" id="UP000826725"/>
    </source>
</evidence>
<dbReference type="KEGG" id="dbk:DGMP_38230"/>
<keyword evidence="2" id="KW-0378">Hydrolase</keyword>
<name>A0A8D5FLG7_9BACT</name>
<dbReference type="RefSeq" id="WP_228855415.1">
    <property type="nucleotide sequence ID" value="NZ_AP024086.1"/>
</dbReference>
<comment type="function">
    <text evidence="2">An aminoacyl-tRNA editing enzyme that deacylates mischarged D-aminoacyl-tRNAs. Also deacylates mischarged glycyl-tRNA(Ala), protecting cells against glycine mischarging by AlaRS. Acts via tRNA-based rather than protein-based catalysis; rejects L-amino acids rather than detecting D-amino acids in the active site. By recycling D-aminoacyl-tRNA to D-amino acids and free tRNA molecules, this enzyme counteracts the toxicity associated with the formation of D-aminoacyl-tRNA entities in vivo and helps enforce protein L-homochirality.</text>
</comment>
<sequence length="149" mass="16595">MRAVIQRVSSASVTIDSSITGKIGRGLVVLLGIHASDTDRDLRWMADKTTALRIFEDNNGKMNLSLEDIGGEMLIISQFTLYGDCRKGRRPGYSDAAPPEIAEPIYHRFVEEIKRRQIRFATGTFRAAMAVDLVNDGPVTLLLDSHKKF</sequence>
<dbReference type="Pfam" id="PF02580">
    <property type="entry name" value="Tyr_Deacylase"/>
    <property type="match status" value="1"/>
</dbReference>
<dbReference type="GO" id="GO:0051500">
    <property type="term" value="F:D-tyrosyl-tRNA(Tyr) deacylase activity"/>
    <property type="evidence" value="ECO:0007669"/>
    <property type="project" value="TreeGrafter"/>
</dbReference>
<dbReference type="CDD" id="cd00563">
    <property type="entry name" value="Dtyr_deacylase"/>
    <property type="match status" value="1"/>
</dbReference>
<keyword evidence="2" id="KW-0694">RNA-binding</keyword>
<dbReference type="EMBL" id="AP024086">
    <property type="protein sequence ID" value="BCL63130.1"/>
    <property type="molecule type" value="Genomic_DNA"/>
</dbReference>
<dbReference type="InterPro" id="IPR003732">
    <property type="entry name" value="Daa-tRNA_deacyls_DTD"/>
</dbReference>
<dbReference type="EC" id="3.1.1.-" evidence="2"/>
<dbReference type="GO" id="GO:0000049">
    <property type="term" value="F:tRNA binding"/>
    <property type="evidence" value="ECO:0007669"/>
    <property type="project" value="UniProtKB-UniRule"/>
</dbReference>
<evidence type="ECO:0000313" key="3">
    <source>
        <dbReference type="EMBL" id="BCL63130.1"/>
    </source>
</evidence>
<dbReference type="EC" id="3.1.1.96" evidence="2"/>
<feature type="short sequence motif" description="Gly-cisPro motif, important for rejection of L-amino acids" evidence="2">
    <location>
        <begin position="137"/>
        <end position="138"/>
    </location>
</feature>
<dbReference type="PANTHER" id="PTHR10472">
    <property type="entry name" value="D-TYROSYL-TRNA TYR DEACYLASE"/>
    <property type="match status" value="1"/>
</dbReference>
<dbReference type="GO" id="GO:0005737">
    <property type="term" value="C:cytoplasm"/>
    <property type="evidence" value="ECO:0007669"/>
    <property type="project" value="UniProtKB-SubCell"/>
</dbReference>
<dbReference type="AlphaFoldDB" id="A0A8D5FLG7"/>
<evidence type="ECO:0000256" key="1">
    <source>
        <dbReference type="ARBA" id="ARBA00009673"/>
    </source>
</evidence>
<accession>A0A8D5FLG7</accession>
<dbReference type="FunFam" id="3.50.80.10:FF:000001">
    <property type="entry name" value="D-aminoacyl-tRNA deacylase"/>
    <property type="match status" value="1"/>
</dbReference>
<reference evidence="3" key="1">
    <citation type="submission" date="2020-09" db="EMBL/GenBank/DDBJ databases">
        <title>Desulfogranum mesoprofundum gen. nov., sp. nov., a novel mesophilic, sulfate-reducing chemolithoautotroph isolated from a deep-sea hydrothermal vent chimney in the Suiyo Seamount.</title>
        <authorList>
            <person name="Hashimoto Y."/>
            <person name="Nakagawa S."/>
        </authorList>
    </citation>
    <scope>NUCLEOTIDE SEQUENCE</scope>
    <source>
        <strain evidence="3">KT2</strain>
    </source>
</reference>
<comment type="domain">
    <text evidence="2">A Gly-cisPro motif from one monomer fits into the active site of the other monomer to allow specific chiral rejection of L-amino acids.</text>
</comment>
<evidence type="ECO:0000256" key="2">
    <source>
        <dbReference type="HAMAP-Rule" id="MF_00518"/>
    </source>
</evidence>
<organism evidence="3 4">
    <name type="scientific">Desulfomarina profundi</name>
    <dbReference type="NCBI Taxonomy" id="2772557"/>
    <lineage>
        <taxon>Bacteria</taxon>
        <taxon>Pseudomonadati</taxon>
        <taxon>Thermodesulfobacteriota</taxon>
        <taxon>Desulfobulbia</taxon>
        <taxon>Desulfobulbales</taxon>
        <taxon>Desulfobulbaceae</taxon>
        <taxon>Desulfomarina</taxon>
    </lineage>
</organism>
<comment type="catalytic activity">
    <reaction evidence="2">
        <text>a D-aminoacyl-tRNA + H2O = a tRNA + a D-alpha-amino acid + H(+)</text>
        <dbReference type="Rhea" id="RHEA:13953"/>
        <dbReference type="Rhea" id="RHEA-COMP:10123"/>
        <dbReference type="Rhea" id="RHEA-COMP:10124"/>
        <dbReference type="ChEBI" id="CHEBI:15377"/>
        <dbReference type="ChEBI" id="CHEBI:15378"/>
        <dbReference type="ChEBI" id="CHEBI:59871"/>
        <dbReference type="ChEBI" id="CHEBI:78442"/>
        <dbReference type="ChEBI" id="CHEBI:79333"/>
        <dbReference type="EC" id="3.1.1.96"/>
    </reaction>
</comment>
<dbReference type="Proteomes" id="UP000826725">
    <property type="component" value="Chromosome"/>
</dbReference>
<keyword evidence="2" id="KW-0963">Cytoplasm</keyword>
<dbReference type="GO" id="GO:0106026">
    <property type="term" value="F:Gly-tRNA(Ala) deacylase activity"/>
    <property type="evidence" value="ECO:0007669"/>
    <property type="project" value="UniProtKB-UniRule"/>
</dbReference>
<protein>
    <recommendedName>
        <fullName evidence="2">D-aminoacyl-tRNA deacylase</fullName>
        <shortName evidence="2">DTD</shortName>
        <ecNumber evidence="2">3.1.1.96</ecNumber>
    </recommendedName>
    <alternativeName>
        <fullName evidence="2">Gly-tRNA(Ala) deacylase</fullName>
        <ecNumber evidence="2">3.1.1.-</ecNumber>
    </alternativeName>
</protein>
<dbReference type="NCBIfam" id="TIGR00256">
    <property type="entry name" value="D-aminoacyl-tRNA deacylase"/>
    <property type="match status" value="1"/>
</dbReference>